<evidence type="ECO:0008006" key="4">
    <source>
        <dbReference type="Google" id="ProtNLM"/>
    </source>
</evidence>
<proteinExistence type="predicted"/>
<keyword evidence="3" id="KW-1185">Reference proteome</keyword>
<organism evidence="2 3">
    <name type="scientific">Aphanothece cf. minutissima CCALA 015</name>
    <dbReference type="NCBI Taxonomy" id="2107695"/>
    <lineage>
        <taxon>Bacteria</taxon>
        <taxon>Bacillati</taxon>
        <taxon>Cyanobacteriota</taxon>
        <taxon>Cyanophyceae</taxon>
        <taxon>Oscillatoriophycideae</taxon>
        <taxon>Chroococcales</taxon>
        <taxon>Aphanothecaceae</taxon>
        <taxon>Aphanothece</taxon>
    </lineage>
</organism>
<evidence type="ECO:0000313" key="3">
    <source>
        <dbReference type="Proteomes" id="UP000238218"/>
    </source>
</evidence>
<reference evidence="2 3" key="1">
    <citation type="submission" date="2018-03" db="EMBL/GenBank/DDBJ databases">
        <title>The ancient ancestry and fast evolution of plastids.</title>
        <authorList>
            <person name="Moore K.R."/>
            <person name="Magnabosco C."/>
            <person name="Momper L."/>
            <person name="Gold D.A."/>
            <person name="Bosak T."/>
            <person name="Fournier G.P."/>
        </authorList>
    </citation>
    <scope>NUCLEOTIDE SEQUENCE [LARGE SCALE GENOMIC DNA]</scope>
    <source>
        <strain evidence="2 3">CCALA 015</strain>
    </source>
</reference>
<dbReference type="InterPro" id="IPR007555">
    <property type="entry name" value="DUF499"/>
</dbReference>
<name>A0ABX5FB02_9CHRO</name>
<comment type="caution">
    <text evidence="2">The sequence shown here is derived from an EMBL/GenBank/DDBJ whole genome shotgun (WGS) entry which is preliminary data.</text>
</comment>
<evidence type="ECO:0000313" key="2">
    <source>
        <dbReference type="EMBL" id="PSB37932.1"/>
    </source>
</evidence>
<dbReference type="Pfam" id="PF04465">
    <property type="entry name" value="DUF499"/>
    <property type="match status" value="1"/>
</dbReference>
<sequence length="1086" mass="119164">MRLKRDIAWRPQFPHLKARVLRNSPVEPLKRHDGQVLAGTSLDPSGISGERTDSMSPPTIYELCRPRADVLEGRIRDEDFAADLSQVLKGTAPELYKNPALFFANTHPTRGLRDLFLAVVDRLTSAGSQLGSILRLDTSYGGGKTHALIGLNHILTAADQIPNLAEFIDPARLPSQRVTVAAFDGENADPMNGRRMEGNVLAFTPWGELAVQLAGPAGYERIRNSDRLGAAPPGAETLRELIGERPVLILIDELSIYLRKIKGPAAGQAAEQLTPFLTDLIKAVNSSPQAVLVFTLALGKGGQAVDAYGEENQRIDRIFAELQSVTGRQITALTPTSEDETVQVLTRRLFESIDRSRVEEVVQAYQEIWSRTAEALPPVGQSDDRAANLRKGYPLHPELIDTLMQKTSTLENFQRVRGMLRLLAQTVGQLWRDQPRGVTAVHLHQVDPGNERIRLELSTKLGLQAFIPAIRADVSTTPAEGGRALAQRLDAQEFTGMEPYGSMAARTVLFHSLAFNEPLKGLSRLELNYSLFAPAVDPAFVDKAVRLLQEESEYLDDSGTSKLRFLTDANLNQMVRKREGQFDLESVREELNRRIGTIFAKQRLEPVLFPSSPADIPDDTDGPYLAVIHWEGHTVEQANIHLPELVVRLFKEKSDNANVRLNRNNLVFVCADALQVDDMLRKARTYLALQQMQQGDLFASLQSHQQDQVKERYGQAQQGFALAVQQCYRHVFYPERGQWPEVPLTHAAITVTSASSEPGVGQKQVERVLREARELVLAEDAPPAPNYMADKTPLKRLGVMSTRDLRNEYYRDPALPILLGDEVLKKCLRMGLDQGLFVYKEGDRLEGQGLPPGTLSISEDGKIYTMEKALELSVWPPKTTVPAGEAGVDQPTVFGGAGGTTPVAGGREAGTAVQMGLGSSSTGSGGAGVAQPTGPGVIERTDNVKTALTQLAQQVSSSGKAIKNLTWRMNSGDGFLPMALLKAEPGAMVRVEMMEGGWSSGDGSAEWSFDFNGTPEEAAHLRGFIEGQWRRGGEKSLDITYQLRYEPPLRWEDGGEGWITRLTRAGLSAQTATIRLELTAAAEGQA</sequence>
<protein>
    <recommendedName>
        <fullName evidence="4">AAA family ATPase</fullName>
    </recommendedName>
</protein>
<accession>A0ABX5FB02</accession>
<dbReference type="Proteomes" id="UP000238218">
    <property type="component" value="Unassembled WGS sequence"/>
</dbReference>
<feature type="region of interest" description="Disordered" evidence="1">
    <location>
        <begin position="37"/>
        <end position="58"/>
    </location>
</feature>
<gene>
    <name evidence="2" type="ORF">C7B81_07485</name>
</gene>
<evidence type="ECO:0000256" key="1">
    <source>
        <dbReference type="SAM" id="MobiDB-lite"/>
    </source>
</evidence>
<dbReference type="EMBL" id="PVWP01000004">
    <property type="protein sequence ID" value="PSB37932.1"/>
    <property type="molecule type" value="Genomic_DNA"/>
</dbReference>